<evidence type="ECO:0000256" key="1">
    <source>
        <dbReference type="SAM" id="MobiDB-lite"/>
    </source>
</evidence>
<name>A0A813EM57_POLGL</name>
<dbReference type="EMBL" id="CAJNNV010013829">
    <property type="protein sequence ID" value="CAE8602074.1"/>
    <property type="molecule type" value="Genomic_DNA"/>
</dbReference>
<evidence type="ECO:0000313" key="3">
    <source>
        <dbReference type="Proteomes" id="UP000654075"/>
    </source>
</evidence>
<proteinExistence type="predicted"/>
<comment type="caution">
    <text evidence="2">The sequence shown here is derived from an EMBL/GenBank/DDBJ whole genome shotgun (WGS) entry which is preliminary data.</text>
</comment>
<feature type="region of interest" description="Disordered" evidence="1">
    <location>
        <begin position="1"/>
        <end position="22"/>
    </location>
</feature>
<accession>A0A813EM57</accession>
<dbReference type="AlphaFoldDB" id="A0A813EM57"/>
<reference evidence="2" key="1">
    <citation type="submission" date="2021-02" db="EMBL/GenBank/DDBJ databases">
        <authorList>
            <person name="Dougan E. K."/>
            <person name="Rhodes N."/>
            <person name="Thang M."/>
            <person name="Chan C."/>
        </authorList>
    </citation>
    <scope>NUCLEOTIDE SEQUENCE</scope>
</reference>
<evidence type="ECO:0000313" key="2">
    <source>
        <dbReference type="EMBL" id="CAE8602074.1"/>
    </source>
</evidence>
<keyword evidence="3" id="KW-1185">Reference proteome</keyword>
<dbReference type="Proteomes" id="UP000654075">
    <property type="component" value="Unassembled WGS sequence"/>
</dbReference>
<sequence>MQLQAAACSAPAEGPQMRSASEFSEAWHHHSDMVNQDKDSGICVHSCGRLEAFPVQKLTLSQVCTAARRAFDFPHDVELKLKGPDGLLLQDDAALEGLSSVHAELPETGFHDIERRVDQLQHMQISYICERLTTLREDLSGRVSSELLSLREALEQEQGSRHLSEEVMRLELCQQREELRLQLLRLQVAESEIREMGQVGTAVKQESAERASEKAVDQMEARLARDVEDFRQASWLDASGMEHRQAQVERGLQEVRDVARSAAASAALAKAGIAELAATAAAAAEAASLERRERLSAESTICTRMDELGAALMQEAQRASQLEHTTRGDRQTEVVMELGEQLGAALEIFNEERLRRSSEESPASSQAVEALRRACEELRRRTEDSEVSVGRMTRELARRIQEEVERRDSEVSDVNRRLAEEVDSRLEGEQEVSRLLSALDETLGQECEKLGHEALKGIQRCSSSLEEERKERVAEVQEMNQKLCKVQRLDGLDLEALLAMLKQEDVAVARKESLEAAEALRAGLAEERSQRADATRRLREDCREAIQREVGARMTESAKIREEVQSESRVRKEALLKLHRAIGECGLG</sequence>
<protein>
    <submittedName>
        <fullName evidence="2">Uncharacterized protein</fullName>
    </submittedName>
</protein>
<organism evidence="2 3">
    <name type="scientific">Polarella glacialis</name>
    <name type="common">Dinoflagellate</name>
    <dbReference type="NCBI Taxonomy" id="89957"/>
    <lineage>
        <taxon>Eukaryota</taxon>
        <taxon>Sar</taxon>
        <taxon>Alveolata</taxon>
        <taxon>Dinophyceae</taxon>
        <taxon>Suessiales</taxon>
        <taxon>Suessiaceae</taxon>
        <taxon>Polarella</taxon>
    </lineage>
</organism>
<gene>
    <name evidence="2" type="ORF">PGLA1383_LOCUS20333</name>
</gene>